<evidence type="ECO:0000313" key="2">
    <source>
        <dbReference type="Proteomes" id="UP000563094"/>
    </source>
</evidence>
<evidence type="ECO:0000313" key="1">
    <source>
        <dbReference type="EMBL" id="MBA9078481.1"/>
    </source>
</evidence>
<dbReference type="RefSeq" id="WP_153042562.1">
    <property type="nucleotide sequence ID" value="NZ_JACJIQ010000013.1"/>
</dbReference>
<sequence length="137" mass="14870">MLFAQAGGVFGRTKSKVDTEYSYQGIITDGLSGRPAYVFTGTDYYRDANGNLILGSDGLPAVGYSSNSQDMDNYRVFLSPGLVFFPTPLLGIEVSTGEIAYNHNKSLDQKNFTANLNLSSIKLGLSFYLGRAKEATE</sequence>
<organism evidence="1 2">
    <name type="scientific">Rufibacter quisquiliarum</name>
    <dbReference type="NCBI Taxonomy" id="1549639"/>
    <lineage>
        <taxon>Bacteria</taxon>
        <taxon>Pseudomonadati</taxon>
        <taxon>Bacteroidota</taxon>
        <taxon>Cytophagia</taxon>
        <taxon>Cytophagales</taxon>
        <taxon>Hymenobacteraceae</taxon>
        <taxon>Rufibacter</taxon>
    </lineage>
</organism>
<gene>
    <name evidence="1" type="ORF">FHS90_003209</name>
</gene>
<reference evidence="1 2" key="1">
    <citation type="submission" date="2020-08" db="EMBL/GenBank/DDBJ databases">
        <title>Genomic Encyclopedia of Type Strains, Phase IV (KMG-IV): sequencing the most valuable type-strain genomes for metagenomic binning, comparative biology and taxonomic classification.</title>
        <authorList>
            <person name="Goeker M."/>
        </authorList>
    </citation>
    <scope>NUCLEOTIDE SEQUENCE [LARGE SCALE GENOMIC DNA]</scope>
    <source>
        <strain evidence="1 2">DSM 29854</strain>
    </source>
</reference>
<name>A0A839GXP6_9BACT</name>
<keyword evidence="2" id="KW-1185">Reference proteome</keyword>
<protein>
    <submittedName>
        <fullName evidence="1">Uncharacterized protein</fullName>
    </submittedName>
</protein>
<accession>A0A839GXP6</accession>
<proteinExistence type="predicted"/>
<dbReference type="Proteomes" id="UP000563094">
    <property type="component" value="Unassembled WGS sequence"/>
</dbReference>
<comment type="caution">
    <text evidence="1">The sequence shown here is derived from an EMBL/GenBank/DDBJ whole genome shotgun (WGS) entry which is preliminary data.</text>
</comment>
<dbReference type="EMBL" id="JACJIQ010000013">
    <property type="protein sequence ID" value="MBA9078481.1"/>
    <property type="molecule type" value="Genomic_DNA"/>
</dbReference>
<dbReference type="AlphaFoldDB" id="A0A839GXP6"/>